<organism evidence="2 3">
    <name type="scientific">Mycetocola zhujimingii</name>
    <dbReference type="NCBI Taxonomy" id="2079792"/>
    <lineage>
        <taxon>Bacteria</taxon>
        <taxon>Bacillati</taxon>
        <taxon>Actinomycetota</taxon>
        <taxon>Actinomycetes</taxon>
        <taxon>Micrococcales</taxon>
        <taxon>Microbacteriaceae</taxon>
        <taxon>Mycetocola</taxon>
    </lineage>
</organism>
<name>A0A2U1TFH8_9MICO</name>
<feature type="domain" description="Phosphotyrosine protein phosphatase I" evidence="1">
    <location>
        <begin position="1"/>
        <end position="111"/>
    </location>
</feature>
<dbReference type="Gene3D" id="3.40.50.2300">
    <property type="match status" value="1"/>
</dbReference>
<dbReference type="SUPFAM" id="SSF52788">
    <property type="entry name" value="Phosphotyrosine protein phosphatases I"/>
    <property type="match status" value="1"/>
</dbReference>
<gene>
    <name evidence="2" type="ORF">DF223_06050</name>
</gene>
<dbReference type="Pfam" id="PF01451">
    <property type="entry name" value="LMWPc"/>
    <property type="match status" value="1"/>
</dbReference>
<sequence length="182" mass="19381">MAEQLLRAGLRAYPGVVVASAGTVGLVGEPMDARALQLATSLGATDADAHVARELNEQLIRDADVVFAMAREHRRAVVQLRPGASRYTFTIREFARIASEITDGDLAEVALLPRQDLAARFSAAIASSAALRGVVTPPANPDDDDVVDPYRRTDDIYARSADELVPAVAGAVALFRRAAMVI</sequence>
<evidence type="ECO:0000259" key="1">
    <source>
        <dbReference type="SMART" id="SM00226"/>
    </source>
</evidence>
<evidence type="ECO:0000313" key="2">
    <source>
        <dbReference type="EMBL" id="PWC07626.1"/>
    </source>
</evidence>
<proteinExistence type="predicted"/>
<dbReference type="InterPro" id="IPR023485">
    <property type="entry name" value="Ptyr_pPase"/>
</dbReference>
<reference evidence="3" key="1">
    <citation type="submission" date="2018-04" db="EMBL/GenBank/DDBJ databases">
        <authorList>
            <person name="Liu S."/>
            <person name="Wang Z."/>
            <person name="Li J."/>
        </authorList>
    </citation>
    <scope>NUCLEOTIDE SEQUENCE [LARGE SCALE GENOMIC DNA]</scope>
    <source>
        <strain evidence="3">622</strain>
    </source>
</reference>
<dbReference type="EMBL" id="QEFB01000004">
    <property type="protein sequence ID" value="PWC07626.1"/>
    <property type="molecule type" value="Genomic_DNA"/>
</dbReference>
<keyword evidence="3" id="KW-1185">Reference proteome</keyword>
<protein>
    <submittedName>
        <fullName evidence="2">Low molecular weight phosphatase family protein</fullName>
    </submittedName>
</protein>
<comment type="caution">
    <text evidence="2">The sequence shown here is derived from an EMBL/GenBank/DDBJ whole genome shotgun (WGS) entry which is preliminary data.</text>
</comment>
<accession>A0A2U1TFH8</accession>
<dbReference type="SMART" id="SM00226">
    <property type="entry name" value="LMWPc"/>
    <property type="match status" value="1"/>
</dbReference>
<dbReference type="Proteomes" id="UP000244962">
    <property type="component" value="Unassembled WGS sequence"/>
</dbReference>
<dbReference type="InterPro" id="IPR036196">
    <property type="entry name" value="Ptyr_pPase_sf"/>
</dbReference>
<evidence type="ECO:0000313" key="3">
    <source>
        <dbReference type="Proteomes" id="UP000244962"/>
    </source>
</evidence>
<dbReference type="AlphaFoldDB" id="A0A2U1TFH8"/>